<feature type="signal peptide" evidence="2">
    <location>
        <begin position="1"/>
        <end position="21"/>
    </location>
</feature>
<evidence type="ECO:0000256" key="1">
    <source>
        <dbReference type="ARBA" id="ARBA00022729"/>
    </source>
</evidence>
<dbReference type="PRINTS" id="PR01607">
    <property type="entry name" value="APYRASEFAMLY"/>
</dbReference>
<feature type="domain" description="Calcineurin-like phosphoesterase" evidence="3">
    <location>
        <begin position="59"/>
        <end position="314"/>
    </location>
</feature>
<dbReference type="AlphaFoldDB" id="A0A7U3YL29"/>
<dbReference type="InterPro" id="IPR029052">
    <property type="entry name" value="Metallo-depent_PP-like"/>
</dbReference>
<dbReference type="GO" id="GO:0030288">
    <property type="term" value="C:outer membrane-bounded periplasmic space"/>
    <property type="evidence" value="ECO:0007669"/>
    <property type="project" value="TreeGrafter"/>
</dbReference>
<keyword evidence="2" id="KW-0547">Nucleotide-binding</keyword>
<dbReference type="GO" id="GO:0008253">
    <property type="term" value="F:5'-nucleotidase activity"/>
    <property type="evidence" value="ECO:0007669"/>
    <property type="project" value="TreeGrafter"/>
</dbReference>
<dbReference type="InterPro" id="IPR008334">
    <property type="entry name" value="5'-Nucleotdase_C"/>
</dbReference>
<organism evidence="5 6">
    <name type="scientific">Desulfobulbus propionicus (strain ATCC 33891 / DSM 2032 / VKM B-1956 / 1pr3)</name>
    <dbReference type="NCBI Taxonomy" id="577650"/>
    <lineage>
        <taxon>Bacteria</taxon>
        <taxon>Pseudomonadati</taxon>
        <taxon>Thermodesulfobacteriota</taxon>
        <taxon>Desulfobulbia</taxon>
        <taxon>Desulfobulbales</taxon>
        <taxon>Desulfobulbaceae</taxon>
        <taxon>Desulfobulbus</taxon>
    </lineage>
</organism>
<dbReference type="EMBL" id="CP002364">
    <property type="protein sequence ID" value="ADW17354.1"/>
    <property type="molecule type" value="Genomic_DNA"/>
</dbReference>
<dbReference type="PANTHER" id="PTHR11575">
    <property type="entry name" value="5'-NUCLEOTIDASE-RELATED"/>
    <property type="match status" value="1"/>
</dbReference>
<evidence type="ECO:0000313" key="6">
    <source>
        <dbReference type="Proteomes" id="UP000006365"/>
    </source>
</evidence>
<protein>
    <submittedName>
        <fullName evidence="5">5'-Nucleotidase domain-containing protein</fullName>
    </submittedName>
</protein>
<evidence type="ECO:0000256" key="2">
    <source>
        <dbReference type="RuleBase" id="RU362119"/>
    </source>
</evidence>
<dbReference type="PANTHER" id="PTHR11575:SF24">
    <property type="entry name" value="5'-NUCLEOTIDASE"/>
    <property type="match status" value="1"/>
</dbReference>
<dbReference type="GO" id="GO:0008768">
    <property type="term" value="F:UDP-sugar diphosphatase activity"/>
    <property type="evidence" value="ECO:0007669"/>
    <property type="project" value="TreeGrafter"/>
</dbReference>
<accession>A0A7U3YL29</accession>
<proteinExistence type="inferred from homology"/>
<keyword evidence="1 2" id="KW-0732">Signal</keyword>
<dbReference type="Gene3D" id="3.90.780.10">
    <property type="entry name" value="5'-Nucleotidase, C-terminal domain"/>
    <property type="match status" value="1"/>
</dbReference>
<dbReference type="GO" id="GO:0009166">
    <property type="term" value="P:nucleotide catabolic process"/>
    <property type="evidence" value="ECO:0007669"/>
    <property type="project" value="InterPro"/>
</dbReference>
<dbReference type="Proteomes" id="UP000006365">
    <property type="component" value="Chromosome"/>
</dbReference>
<sequence>MRNKANTVLSWMTATCLAAQAGMSVGGAWAGSEIEARQRAERPIEWRAPQQEDKTVAVTLLAINDFHSQITAGLEVAGRPVGSAPVLAAYLKAAQARARGQTFILHAGDHVGASQPRSALLQDEPGIMVFNMLGNQHCRPGGLYGVECNLIGIPGNHELDEGMGEMLRLIHGGNHRQGPYLQDPYQGAHFPYICANLVRTATNKPLFPPSVVRMVDGVPIGFVGALLRHATTFLPPDSLDGLQVLDEAEAINAQVAALRAEGVHAVVAVIHQGGYQLPANGSEHPSTRLAGDLAAIVGRLDGEVDVVLAGHTHTVHNLLVDNAAGRKTLVTQAWPKGTGYAEIDLEISRTGREVVALSSRIVTTWADQGPGLRPDVRVARLADRVDAMGNAVAAQVIANAAKPITRVSNEAGESALGDLVADAQRQAMGTDFAFMHPEGIEADIDPGHITKGDYYTVQPANLNLVKLEMTGEQIYALLNQQWTTASGEGRFLQVSGLSYVWDAHRPAGRRVVSVMKDGEPLRRGARYTVTVNEYLAAGGGNFTVLTEAANPVVGPFIADALHQYVRTRPQPINAAIEGRISRLN</sequence>
<evidence type="ECO:0000313" key="5">
    <source>
        <dbReference type="EMBL" id="ADW17354.1"/>
    </source>
</evidence>
<dbReference type="InterPro" id="IPR036907">
    <property type="entry name" value="5'-Nucleotdase_C_sf"/>
</dbReference>
<dbReference type="GO" id="GO:0000166">
    <property type="term" value="F:nucleotide binding"/>
    <property type="evidence" value="ECO:0007669"/>
    <property type="project" value="UniProtKB-KW"/>
</dbReference>
<gene>
    <name evidence="5" type="ordered locus">Despr_1185</name>
</gene>
<keyword evidence="2" id="KW-0378">Hydrolase</keyword>
<feature type="domain" description="5'-Nucleotidase C-terminal" evidence="4">
    <location>
        <begin position="396"/>
        <end position="547"/>
    </location>
</feature>
<dbReference type="Pfam" id="PF02872">
    <property type="entry name" value="5_nucleotid_C"/>
    <property type="match status" value="1"/>
</dbReference>
<feature type="chain" id="PRO_5031589497" evidence="2">
    <location>
        <begin position="22"/>
        <end position="584"/>
    </location>
</feature>
<reference evidence="5 6" key="1">
    <citation type="journal article" date="2011" name="Stand. Genomic Sci.">
        <title>Complete genome sequence of Desulfobulbus propionicus type strain (1pr3).</title>
        <authorList>
            <person name="Pagani I."/>
            <person name="Lapidus A."/>
            <person name="Nolan M."/>
            <person name="Lucas S."/>
            <person name="Hammon N."/>
            <person name="Deshpande S."/>
            <person name="Cheng J.F."/>
            <person name="Chertkov O."/>
            <person name="Davenport K."/>
            <person name="Tapia R."/>
            <person name="Han C."/>
            <person name="Goodwin L."/>
            <person name="Pitluck S."/>
            <person name="Liolios K."/>
            <person name="Mavromatis K."/>
            <person name="Ivanova N."/>
            <person name="Mikhailova N."/>
            <person name="Pati A."/>
            <person name="Chen A."/>
            <person name="Palaniappan K."/>
            <person name="Land M."/>
            <person name="Hauser L."/>
            <person name="Chang Y.J."/>
            <person name="Jeffries C.D."/>
            <person name="Detter J.C."/>
            <person name="Brambilla E."/>
            <person name="Kannan K.P."/>
            <person name="Djao O.D."/>
            <person name="Rohde M."/>
            <person name="Pukall R."/>
            <person name="Spring S."/>
            <person name="Goker M."/>
            <person name="Sikorski J."/>
            <person name="Woyke T."/>
            <person name="Bristow J."/>
            <person name="Eisen J.A."/>
            <person name="Markowitz V."/>
            <person name="Hugenholtz P."/>
            <person name="Kyrpides N.C."/>
            <person name="Klenk H.P."/>
        </authorList>
    </citation>
    <scope>NUCLEOTIDE SEQUENCE [LARGE SCALE GENOMIC DNA]</scope>
    <source>
        <strain evidence="6">ATCC 33891 / DSM 2032 / 1pr3</strain>
    </source>
</reference>
<dbReference type="KEGG" id="dpr:Despr_1185"/>
<comment type="similarity">
    <text evidence="2">Belongs to the 5'-nucleotidase family.</text>
</comment>
<dbReference type="InterPro" id="IPR006179">
    <property type="entry name" value="5_nucleotidase/apyrase"/>
</dbReference>
<dbReference type="SUPFAM" id="SSF56300">
    <property type="entry name" value="Metallo-dependent phosphatases"/>
    <property type="match status" value="1"/>
</dbReference>
<evidence type="ECO:0000259" key="3">
    <source>
        <dbReference type="Pfam" id="PF00149"/>
    </source>
</evidence>
<keyword evidence="6" id="KW-1185">Reference proteome</keyword>
<dbReference type="Pfam" id="PF00149">
    <property type="entry name" value="Metallophos"/>
    <property type="match status" value="1"/>
</dbReference>
<dbReference type="SUPFAM" id="SSF55816">
    <property type="entry name" value="5'-nucleotidase (syn. UDP-sugar hydrolase), C-terminal domain"/>
    <property type="match status" value="1"/>
</dbReference>
<name>A0A7U3YL29_DESPD</name>
<dbReference type="InterPro" id="IPR004843">
    <property type="entry name" value="Calcineurin-like_PHP"/>
</dbReference>
<dbReference type="Gene3D" id="3.60.21.10">
    <property type="match status" value="1"/>
</dbReference>
<evidence type="ECO:0000259" key="4">
    <source>
        <dbReference type="Pfam" id="PF02872"/>
    </source>
</evidence>